<evidence type="ECO:0000313" key="5">
    <source>
        <dbReference type="Proteomes" id="UP000001554"/>
    </source>
</evidence>
<name>A0A9J7MT53_BRAFL</name>
<sequence length="544" mass="61101">MAGAVQWIAESVHEILQAPGLTLQTFVIFCLAFLLTCTLLRRSQNLPPYPAGRVPVLGHLLALGRAPHLKLTAWRRQYGDVFTVRMGMEDVVVLNGYTAVKDALVDRSELFASRPRIYMLDSIAGDGKDMVAARWGPGFRQRKRFATIALKNLGMKVGRGSIEDNIREEANCLRSRVAEYEGQPFDFAHDVTVTVANVICSMVFGKRYDYEDETFQELSKAVTAVVTELAAGQIISVFPALRFVPGVNRAGTDLLQHVSKIHQVMWEEISRRREHLHRENPRDFLDFCLLEIDQQDKVEGLTEENVMYMAMNLFLAGTETTGNTLLWALLYLTQNPAIQHKVHEELDAVVGASLPTLSHRSRLPYVNACLLETMRIRTLVPLAIPHSTTQDVKVQKFDIPKGTQRVELEVGGAQSDEAEKAEVVKQTAVEEGGRPPALHEVGRQDKQLLEKIKEAVHIQLEGAKLNRNDGWELYMSYLPLLRKEVGRRVCLGEQLARMELFLFFSCLLQSFTFNTPEGAPPPNTDGILGITWTPNPYQLCATPR</sequence>
<dbReference type="InterPro" id="IPR001128">
    <property type="entry name" value="Cyt_P450"/>
</dbReference>
<dbReference type="RefSeq" id="XP_035677884.1">
    <property type="nucleotide sequence ID" value="XM_035821991.1"/>
</dbReference>
<dbReference type="PANTHER" id="PTHR24300:SF404">
    <property type="entry name" value="CYTOCHROME P450 2D6-LIKE"/>
    <property type="match status" value="1"/>
</dbReference>
<keyword evidence="4" id="KW-0408">Iron</keyword>
<evidence type="ECO:0000256" key="2">
    <source>
        <dbReference type="ARBA" id="ARBA00010617"/>
    </source>
</evidence>
<dbReference type="PRINTS" id="PR00463">
    <property type="entry name" value="EP450I"/>
</dbReference>
<comment type="similarity">
    <text evidence="2">Belongs to the cytochrome P450 family.</text>
</comment>
<dbReference type="InterPro" id="IPR036396">
    <property type="entry name" value="Cyt_P450_sf"/>
</dbReference>
<dbReference type="GO" id="GO:0020037">
    <property type="term" value="F:heme binding"/>
    <property type="evidence" value="ECO:0000318"/>
    <property type="project" value="GO_Central"/>
</dbReference>
<gene>
    <name evidence="6" type="primary">LOC118416760</name>
</gene>
<dbReference type="GO" id="GO:0005506">
    <property type="term" value="F:iron ion binding"/>
    <property type="evidence" value="ECO:0007669"/>
    <property type="project" value="InterPro"/>
</dbReference>
<evidence type="ECO:0000313" key="6">
    <source>
        <dbReference type="RefSeq" id="XP_035677884.1"/>
    </source>
</evidence>
<dbReference type="GO" id="GO:0006805">
    <property type="term" value="P:xenobiotic metabolic process"/>
    <property type="evidence" value="ECO:0000318"/>
    <property type="project" value="GO_Central"/>
</dbReference>
<dbReference type="InterPro" id="IPR002401">
    <property type="entry name" value="Cyt_P450_E_grp-I"/>
</dbReference>
<reference evidence="6" key="2">
    <citation type="submission" date="2025-08" db="UniProtKB">
        <authorList>
            <consortium name="RefSeq"/>
        </authorList>
    </citation>
    <scope>IDENTIFICATION</scope>
    <source>
        <strain evidence="6">S238N-H82</strain>
        <tissue evidence="6">Testes</tissue>
    </source>
</reference>
<dbReference type="GeneID" id="118416760"/>
<dbReference type="GO" id="GO:0008202">
    <property type="term" value="P:steroid metabolic process"/>
    <property type="evidence" value="ECO:0000318"/>
    <property type="project" value="GO_Central"/>
</dbReference>
<dbReference type="KEGG" id="bfo:118416760"/>
<evidence type="ECO:0000256" key="4">
    <source>
        <dbReference type="ARBA" id="ARBA00023004"/>
    </source>
</evidence>
<dbReference type="PANTHER" id="PTHR24300">
    <property type="entry name" value="CYTOCHROME P450 508A4-RELATED"/>
    <property type="match status" value="1"/>
</dbReference>
<evidence type="ECO:0000256" key="1">
    <source>
        <dbReference type="ARBA" id="ARBA00001971"/>
    </source>
</evidence>
<dbReference type="FunFam" id="1.10.630.10:FF:000110">
    <property type="entry name" value="Uncharacterized protein"/>
    <property type="match status" value="1"/>
</dbReference>
<dbReference type="GO" id="GO:0006082">
    <property type="term" value="P:organic acid metabolic process"/>
    <property type="evidence" value="ECO:0000318"/>
    <property type="project" value="GO_Central"/>
</dbReference>
<dbReference type="OrthoDB" id="1055148at2759"/>
<protein>
    <submittedName>
        <fullName evidence="6">Cytochrome P450 2D4-like</fullName>
    </submittedName>
</protein>
<dbReference type="GO" id="GO:0016712">
    <property type="term" value="F:oxidoreductase activity, acting on paired donors, with incorporation or reduction of molecular oxygen, reduced flavin or flavoprotein as one donor, and incorporation of one atom of oxygen"/>
    <property type="evidence" value="ECO:0000318"/>
    <property type="project" value="GO_Central"/>
</dbReference>
<evidence type="ECO:0000256" key="3">
    <source>
        <dbReference type="ARBA" id="ARBA00022723"/>
    </source>
</evidence>
<reference evidence="5" key="1">
    <citation type="journal article" date="2020" name="Nat. Ecol. Evol.">
        <title>Deeply conserved synteny resolves early events in vertebrate evolution.</title>
        <authorList>
            <person name="Simakov O."/>
            <person name="Marletaz F."/>
            <person name="Yue J.X."/>
            <person name="O'Connell B."/>
            <person name="Jenkins J."/>
            <person name="Brandt A."/>
            <person name="Calef R."/>
            <person name="Tung C.H."/>
            <person name="Huang T.K."/>
            <person name="Schmutz J."/>
            <person name="Satoh N."/>
            <person name="Yu J.K."/>
            <person name="Putnam N.H."/>
            <person name="Green R.E."/>
            <person name="Rokhsar D.S."/>
        </authorList>
    </citation>
    <scope>NUCLEOTIDE SEQUENCE [LARGE SCALE GENOMIC DNA]</scope>
    <source>
        <strain evidence="5">S238N-H82</strain>
    </source>
</reference>
<dbReference type="GO" id="GO:0005737">
    <property type="term" value="C:cytoplasm"/>
    <property type="evidence" value="ECO:0000318"/>
    <property type="project" value="GO_Central"/>
</dbReference>
<organism evidence="5 6">
    <name type="scientific">Branchiostoma floridae</name>
    <name type="common">Florida lancelet</name>
    <name type="synonym">Amphioxus</name>
    <dbReference type="NCBI Taxonomy" id="7739"/>
    <lineage>
        <taxon>Eukaryota</taxon>
        <taxon>Metazoa</taxon>
        <taxon>Chordata</taxon>
        <taxon>Cephalochordata</taxon>
        <taxon>Leptocardii</taxon>
        <taxon>Amphioxiformes</taxon>
        <taxon>Branchiostomatidae</taxon>
        <taxon>Branchiostoma</taxon>
    </lineage>
</organism>
<dbReference type="Pfam" id="PF00067">
    <property type="entry name" value="p450"/>
    <property type="match status" value="2"/>
</dbReference>
<dbReference type="GO" id="GO:0008395">
    <property type="term" value="F:steroid hydroxylase activity"/>
    <property type="evidence" value="ECO:0000318"/>
    <property type="project" value="GO_Central"/>
</dbReference>
<keyword evidence="3" id="KW-0479">Metal-binding</keyword>
<dbReference type="AlphaFoldDB" id="A0A9J7MT53"/>
<accession>A0A9J7MT53</accession>
<dbReference type="SUPFAM" id="SSF48264">
    <property type="entry name" value="Cytochrome P450"/>
    <property type="match status" value="2"/>
</dbReference>
<dbReference type="PRINTS" id="PR00385">
    <property type="entry name" value="P450"/>
</dbReference>
<dbReference type="Gene3D" id="1.10.630.10">
    <property type="entry name" value="Cytochrome P450"/>
    <property type="match status" value="2"/>
</dbReference>
<dbReference type="Proteomes" id="UP000001554">
    <property type="component" value="Chromosome 5"/>
</dbReference>
<dbReference type="InterPro" id="IPR050182">
    <property type="entry name" value="Cytochrome_P450_fam2"/>
</dbReference>
<proteinExistence type="inferred from homology"/>
<comment type="cofactor">
    <cofactor evidence="1">
        <name>heme</name>
        <dbReference type="ChEBI" id="CHEBI:30413"/>
    </cofactor>
</comment>
<dbReference type="OMA" id="NTQVMSK"/>
<keyword evidence="5" id="KW-1185">Reference proteome</keyword>